<protein>
    <submittedName>
        <fullName evidence="1">Uncharacterized protein</fullName>
    </submittedName>
</protein>
<comment type="caution">
    <text evidence="1">The sequence shown here is derived from an EMBL/GenBank/DDBJ whole genome shotgun (WGS) entry which is preliminary data.</text>
</comment>
<accession>A0ABU6TNE2</accession>
<gene>
    <name evidence="1" type="ORF">PIB30_071304</name>
</gene>
<dbReference type="Proteomes" id="UP001341840">
    <property type="component" value="Unassembled WGS sequence"/>
</dbReference>
<reference evidence="1 2" key="1">
    <citation type="journal article" date="2023" name="Plants (Basel)">
        <title>Bridging the Gap: Combining Genomics and Transcriptomics Approaches to Understand Stylosanthes scabra, an Orphan Legume from the Brazilian Caatinga.</title>
        <authorList>
            <person name="Ferreira-Neto J.R.C."/>
            <person name="da Silva M.D."/>
            <person name="Binneck E."/>
            <person name="de Melo N.F."/>
            <person name="da Silva R.H."/>
            <person name="de Melo A.L.T.M."/>
            <person name="Pandolfi V."/>
            <person name="Bustamante F.O."/>
            <person name="Brasileiro-Vidal A.C."/>
            <person name="Benko-Iseppon A.M."/>
        </authorList>
    </citation>
    <scope>NUCLEOTIDE SEQUENCE [LARGE SCALE GENOMIC DNA]</scope>
    <source>
        <tissue evidence="1">Leaves</tissue>
    </source>
</reference>
<evidence type="ECO:0000313" key="2">
    <source>
        <dbReference type="Proteomes" id="UP001341840"/>
    </source>
</evidence>
<dbReference type="EMBL" id="JASCZI010091442">
    <property type="protein sequence ID" value="MED6150332.1"/>
    <property type="molecule type" value="Genomic_DNA"/>
</dbReference>
<evidence type="ECO:0000313" key="1">
    <source>
        <dbReference type="EMBL" id="MED6150332.1"/>
    </source>
</evidence>
<organism evidence="1 2">
    <name type="scientific">Stylosanthes scabra</name>
    <dbReference type="NCBI Taxonomy" id="79078"/>
    <lineage>
        <taxon>Eukaryota</taxon>
        <taxon>Viridiplantae</taxon>
        <taxon>Streptophyta</taxon>
        <taxon>Embryophyta</taxon>
        <taxon>Tracheophyta</taxon>
        <taxon>Spermatophyta</taxon>
        <taxon>Magnoliopsida</taxon>
        <taxon>eudicotyledons</taxon>
        <taxon>Gunneridae</taxon>
        <taxon>Pentapetalae</taxon>
        <taxon>rosids</taxon>
        <taxon>fabids</taxon>
        <taxon>Fabales</taxon>
        <taxon>Fabaceae</taxon>
        <taxon>Papilionoideae</taxon>
        <taxon>50 kb inversion clade</taxon>
        <taxon>dalbergioids sensu lato</taxon>
        <taxon>Dalbergieae</taxon>
        <taxon>Pterocarpus clade</taxon>
        <taxon>Stylosanthes</taxon>
    </lineage>
</organism>
<name>A0ABU6TNE2_9FABA</name>
<proteinExistence type="predicted"/>
<keyword evidence="2" id="KW-1185">Reference proteome</keyword>
<sequence>MTHKKSDGSFIHEDAQIVAEAIQEIEGCDQSSNELSQDDSLAQRDRTNRFAWSIRGMADTAERRGEAVEVRGGGTQRTRSSIVLHEVGVGRERREDGIFCTVVEVRGGSRISGLVEGGGVRQ</sequence>